<proteinExistence type="predicted"/>
<feature type="compositionally biased region" description="Pro residues" evidence="2">
    <location>
        <begin position="518"/>
        <end position="532"/>
    </location>
</feature>
<dbReference type="HOGENOM" id="CLU_008480_0_0_1"/>
<evidence type="ECO:0000256" key="1">
    <source>
        <dbReference type="SAM" id="Coils"/>
    </source>
</evidence>
<dbReference type="GO" id="GO:0097539">
    <property type="term" value="C:ciliary transition fiber"/>
    <property type="evidence" value="ECO:0007669"/>
    <property type="project" value="InterPro"/>
</dbReference>
<evidence type="ECO:0000256" key="2">
    <source>
        <dbReference type="SAM" id="MobiDB-lite"/>
    </source>
</evidence>
<keyword evidence="1" id="KW-0175">Coiled coil</keyword>
<dbReference type="PANTHER" id="PTHR33689:SF1">
    <property type="entry name" value="FAS-BINDING FACTOR 1"/>
    <property type="match status" value="1"/>
</dbReference>
<feature type="coiled-coil region" evidence="1">
    <location>
        <begin position="757"/>
        <end position="957"/>
    </location>
</feature>
<accession>F1RVZ2</accession>
<dbReference type="Ensembl" id="ENSSSCT00000018722.5">
    <property type="protein sequence ID" value="ENSSSCP00000018220.4"/>
    <property type="gene ID" value="ENSSSCG00000017197.5"/>
</dbReference>
<dbReference type="PANTHER" id="PTHR33689">
    <property type="entry name" value="FAS-BINDING FACTOR 1"/>
    <property type="match status" value="1"/>
</dbReference>
<dbReference type="VGNC" id="VGNC:98992">
    <property type="gene designation" value="FBF1"/>
</dbReference>
<reference evidence="4" key="4">
    <citation type="submission" date="2025-09" db="UniProtKB">
        <authorList>
            <consortium name="Ensembl"/>
        </authorList>
    </citation>
    <scope>IDENTIFICATION</scope>
</reference>
<evidence type="ECO:0000313" key="6">
    <source>
        <dbReference type="VGNC" id="VGNC:98992"/>
    </source>
</evidence>
<evidence type="ECO:0000313" key="4">
    <source>
        <dbReference type="Ensembl" id="ENSSSCP00000018220.4"/>
    </source>
</evidence>
<feature type="compositionally biased region" description="Basic and acidic residues" evidence="2">
    <location>
        <begin position="309"/>
        <end position="323"/>
    </location>
</feature>
<gene>
    <name evidence="4 6" type="primary">FBF1</name>
</gene>
<evidence type="ECO:0000259" key="3">
    <source>
        <dbReference type="Pfam" id="PF21007"/>
    </source>
</evidence>
<feature type="compositionally biased region" description="Polar residues" evidence="2">
    <location>
        <begin position="394"/>
        <end position="409"/>
    </location>
</feature>
<dbReference type="eggNOG" id="ENOG502QQFR">
    <property type="taxonomic scope" value="Eukaryota"/>
</dbReference>
<feature type="compositionally biased region" description="Basic and acidic residues" evidence="2">
    <location>
        <begin position="221"/>
        <end position="230"/>
    </location>
</feature>
<feature type="region of interest" description="Disordered" evidence="2">
    <location>
        <begin position="96"/>
        <end position="534"/>
    </location>
</feature>
<feature type="compositionally biased region" description="Polar residues" evidence="2">
    <location>
        <begin position="475"/>
        <end position="486"/>
    </location>
</feature>
<dbReference type="GO" id="GO:0060271">
    <property type="term" value="P:cilium assembly"/>
    <property type="evidence" value="ECO:0007669"/>
    <property type="project" value="InterPro"/>
</dbReference>
<dbReference type="GeneTree" id="ENSGT00720000108861"/>
<dbReference type="InterPro" id="IPR033561">
    <property type="entry name" value="FBF1"/>
</dbReference>
<reference evidence="4" key="2">
    <citation type="journal article" date="2020" name="Gigascience">
        <title>An improved pig reference genome sequence to enable pig genetics and genomics research.</title>
        <authorList>
            <person name="Warr A."/>
            <person name="Affara N."/>
            <person name="Aken B."/>
            <person name="Beiki H."/>
            <person name="Bickhart D.M."/>
            <person name="Billis K."/>
            <person name="Chow W."/>
            <person name="Eory L."/>
            <person name="Finlayson H.A."/>
            <person name="Flicek P."/>
            <person name="Giron C.G."/>
            <person name="Griffin D.K."/>
            <person name="Hall R."/>
            <person name="Hannum G."/>
            <person name="Hourlier T."/>
            <person name="Howe K."/>
            <person name="Hume D.A."/>
            <person name="Izuogu O."/>
            <person name="Kim K."/>
            <person name="Koren S."/>
            <person name="Liu H."/>
            <person name="Manchanda N."/>
            <person name="Martin F.J."/>
            <person name="Nonneman D.J."/>
            <person name="O'Connor R.E."/>
            <person name="Phillippy A.M."/>
            <person name="Rohrer G.A."/>
            <person name="Rosen B.D."/>
            <person name="Rund L.A."/>
            <person name="Sargent C.A."/>
            <person name="Schook L.B."/>
            <person name="Schroeder S.G."/>
            <person name="Schwartz A.S."/>
            <person name="Skinner B.M."/>
            <person name="Talbot R."/>
            <person name="Tseng E."/>
            <person name="Tuggle C.K."/>
            <person name="Watson M."/>
            <person name="Smith T.P.L."/>
            <person name="Archibald A.L."/>
        </authorList>
    </citation>
    <scope>NUCLEOTIDE SEQUENCE [LARGE SCALE GENOMIC DNA]</scope>
    <source>
        <strain evidence="4">Duroc</strain>
    </source>
</reference>
<evidence type="ECO:0000313" key="5">
    <source>
        <dbReference type="Proteomes" id="UP000008227"/>
    </source>
</evidence>
<dbReference type="Pfam" id="PF21007">
    <property type="entry name" value="FBF1"/>
    <property type="match status" value="1"/>
</dbReference>
<feature type="compositionally biased region" description="Basic and acidic residues" evidence="2">
    <location>
        <begin position="258"/>
        <end position="279"/>
    </location>
</feature>
<dbReference type="ExpressionAtlas" id="F1RVZ2">
    <property type="expression patterns" value="baseline and differential"/>
</dbReference>
<feature type="compositionally biased region" description="Polar residues" evidence="2">
    <location>
        <begin position="324"/>
        <end position="335"/>
    </location>
</feature>
<feature type="coiled-coil region" evidence="1">
    <location>
        <begin position="560"/>
        <end position="710"/>
    </location>
</feature>
<dbReference type="GO" id="GO:0090162">
    <property type="term" value="P:establishment of epithelial cell polarity"/>
    <property type="evidence" value="ECO:0007669"/>
    <property type="project" value="InterPro"/>
</dbReference>
<reference evidence="4" key="3">
    <citation type="submission" date="2025-08" db="UniProtKB">
        <authorList>
            <consortium name="Ensembl"/>
        </authorList>
    </citation>
    <scope>IDENTIFICATION</scope>
</reference>
<dbReference type="Bgee" id="ENSSSCG00000017197">
    <property type="expression patterns" value="Expressed in testis and 44 other cell types or tissues"/>
</dbReference>
<feature type="compositionally biased region" description="Low complexity" evidence="2">
    <location>
        <begin position="245"/>
        <end position="257"/>
    </location>
</feature>
<sequence length="1114" mass="123236">MAPKTKKGLKAALPEKPVKLVSRAGDTTGVDQAPPSSRARAKSLLEDDAFGTRTGLARADAEVSDISDVDPQSLLQAMQDLDEMDAVLFGLKTSNLGSSTRSAKVSGKEEQPSKLRPAGDAIPAKKLPPSPTSSGHQYRKFSFEDVEDPLAGLLSDDEGGVAKKPSGTESKTASEKNPVPVRDQGPAIPLTPGDTPVRKKGDSLFDNGDDIVAALGFGDSPKAERRRTGDQEGPPARSKLDELLGRGTAARLLARPGTGEHREFQLDPKYQRPQDREDAWGDEDFTFGAYQPTLCSSEGRQPRRQSVRRFLEDTTDPKGEPDSRQSTPAASSPTQLRRGGADWLGLKDDSSDLLPPSPTREARRGPPLASQHSAPGHHSAPGGLPSSGAKPPTEGTSSPAKDSQASQPGASEEQGEEDWLSHFLSWKKSQGLAREEHAAGRPPVSSQPAASMQGLEPAAARGTPGASAQRPPAQPATSGSPVTGNRASLAPSEGDPKRGRAPGDCTRTERAVCFPSSQEPPGPPLPGQPPLPESLAWSLLPGTEYQRQLLAAQAQLQGSTTELQADLLQSQARVAELEAQVRKLVLERSQHEVLLASLQQQHQADLELIESAHRSRVKVLETLYQQREERLQREKEELSAQYVSRCQEAEEDRAKLTAQHQQRLAAAVQEKDQEMERLRELQRASILEMRKDHEEQLQQLKLLKDREIDAVTSATSHTRSLNGIMDQMERYSSSLQELSSRVEASYLSTTQQRELGIRQQDQQFRALQERLGRQQRDMEEERSRLQEVIGKMEARLGEQSRLLEQERWRATAEQSKVEAAQRALEEQRKVVVQQMAMEREELERAKSALLEEQKSVMHKCGEERRRLAAEWAEFFAQQKLSKERAEREAERALQVDSQREGTLVSLVKQAELKVRAGELRAKEDQLAAERAALERERQELRLEKERVSAEAQRIRLRATEVESMSQVASEKYQEGEWALQKAQQVQSEQQVWLQLVQQQQEQLRQQEQHMQQEHLSLSQQRLQLDRVRQDLPSGPMGLLSRAQGPAASGLSAVVAPAPATLLCSQWPAGQGPSHLLAKLVLLKHTAEQDRDFLEDEEFFLETLKKAAYNVTSHA</sequence>
<keyword evidence="5" id="KW-1185">Reference proteome</keyword>
<dbReference type="AlphaFoldDB" id="F1RVZ2"/>
<dbReference type="Proteomes" id="UP000008227">
    <property type="component" value="Chromosome 12"/>
</dbReference>
<name>F1RVZ2_PIG</name>
<reference evidence="5" key="1">
    <citation type="submission" date="2009-11" db="EMBL/GenBank/DDBJ databases">
        <authorList>
            <consortium name="Porcine genome sequencing project"/>
        </authorList>
    </citation>
    <scope>NUCLEOTIDE SEQUENCE [LARGE SCALE GENOMIC DNA]</scope>
    <source>
        <strain evidence="5">Duroc</strain>
    </source>
</reference>
<dbReference type="InterPro" id="IPR049390">
    <property type="entry name" value="FBF1_C"/>
</dbReference>
<protein>
    <submittedName>
        <fullName evidence="4">Fas binding factor 1</fullName>
    </submittedName>
</protein>
<feature type="domain" description="Fas-binding factor 1 C-terminal" evidence="3">
    <location>
        <begin position="585"/>
        <end position="1105"/>
    </location>
</feature>
<organism evidence="4 5">
    <name type="scientific">Sus scrofa</name>
    <name type="common">Pig</name>
    <dbReference type="NCBI Taxonomy" id="9823"/>
    <lineage>
        <taxon>Eukaryota</taxon>
        <taxon>Metazoa</taxon>
        <taxon>Chordata</taxon>
        <taxon>Craniata</taxon>
        <taxon>Vertebrata</taxon>
        <taxon>Euteleostomi</taxon>
        <taxon>Mammalia</taxon>
        <taxon>Eutheria</taxon>
        <taxon>Laurasiatheria</taxon>
        <taxon>Artiodactyla</taxon>
        <taxon>Suina</taxon>
        <taxon>Suidae</taxon>
        <taxon>Sus</taxon>
    </lineage>
</organism>
<feature type="region of interest" description="Disordered" evidence="2">
    <location>
        <begin position="1"/>
        <end position="50"/>
    </location>
</feature>